<sequence>MWLNDAAIEIAATKFPAYFVRPDSGVPTADTDRFFVLVALRDGCRQKHENAWRRLTKSDSFLLHLYDNLKNTEPDAKCDGPRECKIVDHPETHSARQAHKPEEHEMVLQSPGS</sequence>
<evidence type="ECO:0000313" key="3">
    <source>
        <dbReference type="Proteomes" id="UP001273209"/>
    </source>
</evidence>
<dbReference type="EMBL" id="JAWRVG010000015">
    <property type="protein sequence ID" value="KAK4075077.1"/>
    <property type="molecule type" value="Genomic_DNA"/>
</dbReference>
<proteinExistence type="predicted"/>
<organism evidence="2 3">
    <name type="scientific">Trichoderma aggressivum f. europaeum</name>
    <dbReference type="NCBI Taxonomy" id="173218"/>
    <lineage>
        <taxon>Eukaryota</taxon>
        <taxon>Fungi</taxon>
        <taxon>Dikarya</taxon>
        <taxon>Ascomycota</taxon>
        <taxon>Pezizomycotina</taxon>
        <taxon>Sordariomycetes</taxon>
        <taxon>Hypocreomycetidae</taxon>
        <taxon>Hypocreales</taxon>
        <taxon>Hypocreaceae</taxon>
        <taxon>Trichoderma</taxon>
    </lineage>
</organism>
<name>A0AAE1M5M6_9HYPO</name>
<gene>
    <name evidence="2" type="ORF">Triagg1_4741</name>
</gene>
<dbReference type="Proteomes" id="UP001273209">
    <property type="component" value="Unassembled WGS sequence"/>
</dbReference>
<dbReference type="GeneID" id="87919083"/>
<comment type="caution">
    <text evidence="2">The sequence shown here is derived from an EMBL/GenBank/DDBJ whole genome shotgun (WGS) entry which is preliminary data.</text>
</comment>
<keyword evidence="3" id="KW-1185">Reference proteome</keyword>
<dbReference type="AlphaFoldDB" id="A0AAE1M5M6"/>
<protein>
    <submittedName>
        <fullName evidence="2">Uncharacterized protein</fullName>
    </submittedName>
</protein>
<evidence type="ECO:0000256" key="1">
    <source>
        <dbReference type="SAM" id="MobiDB-lite"/>
    </source>
</evidence>
<feature type="region of interest" description="Disordered" evidence="1">
    <location>
        <begin position="77"/>
        <end position="113"/>
    </location>
</feature>
<dbReference type="RefSeq" id="XP_062756321.1">
    <property type="nucleotide sequence ID" value="XM_062899178.1"/>
</dbReference>
<evidence type="ECO:0000313" key="2">
    <source>
        <dbReference type="EMBL" id="KAK4075077.1"/>
    </source>
</evidence>
<reference evidence="2" key="1">
    <citation type="submission" date="2023-11" db="EMBL/GenBank/DDBJ databases">
        <title>The genome sequences of three competitors of mushroom-forming fungi.</title>
        <authorList>
            <person name="Beijen E."/>
            <person name="Ohm R.A."/>
        </authorList>
    </citation>
    <scope>NUCLEOTIDE SEQUENCE</scope>
    <source>
        <strain evidence="2">CBS 100526</strain>
    </source>
</reference>
<accession>A0AAE1M5M6</accession>
<feature type="compositionally biased region" description="Basic and acidic residues" evidence="1">
    <location>
        <begin position="77"/>
        <end position="106"/>
    </location>
</feature>